<dbReference type="FunFam" id="1.10.287.110:FF:000058">
    <property type="entry name" value="Chaperone protein dnaJ GFA2, mitochondrial"/>
    <property type="match status" value="1"/>
</dbReference>
<dbReference type="FunFam" id="2.10.230.10:FF:000002">
    <property type="entry name" value="Molecular chaperone DnaJ"/>
    <property type="match status" value="1"/>
</dbReference>
<feature type="domain" description="J" evidence="7">
    <location>
        <begin position="93"/>
        <end position="161"/>
    </location>
</feature>
<gene>
    <name evidence="9" type="ORF">POTOM_005646</name>
</gene>
<feature type="domain" description="CR-type" evidence="8">
    <location>
        <begin position="218"/>
        <end position="296"/>
    </location>
</feature>
<dbReference type="InterPro" id="IPR001305">
    <property type="entry name" value="HSP_DnaJ_Cys-rich_dom"/>
</dbReference>
<evidence type="ECO:0000256" key="3">
    <source>
        <dbReference type="ARBA" id="ARBA00022771"/>
    </source>
</evidence>
<dbReference type="HAMAP" id="MF_01152">
    <property type="entry name" value="DnaJ"/>
    <property type="match status" value="1"/>
</dbReference>
<dbReference type="CDD" id="cd10719">
    <property type="entry name" value="DnaJ_zf"/>
    <property type="match status" value="1"/>
</dbReference>
<dbReference type="SMART" id="SM00271">
    <property type="entry name" value="DnaJ"/>
    <property type="match status" value="1"/>
</dbReference>
<evidence type="ECO:0000256" key="1">
    <source>
        <dbReference type="ARBA" id="ARBA00022723"/>
    </source>
</evidence>
<dbReference type="CDD" id="cd06257">
    <property type="entry name" value="DnaJ"/>
    <property type="match status" value="1"/>
</dbReference>
<keyword evidence="3 6" id="KW-0863">Zinc-finger</keyword>
<keyword evidence="1 6" id="KW-0479">Metal-binding</keyword>
<dbReference type="PROSITE" id="PS50076">
    <property type="entry name" value="DNAJ_2"/>
    <property type="match status" value="1"/>
</dbReference>
<dbReference type="GO" id="GO:0051082">
    <property type="term" value="F:unfolded protein binding"/>
    <property type="evidence" value="ECO:0007669"/>
    <property type="project" value="InterPro"/>
</dbReference>
<dbReference type="GO" id="GO:0042026">
    <property type="term" value="P:protein refolding"/>
    <property type="evidence" value="ECO:0007669"/>
    <property type="project" value="TreeGrafter"/>
</dbReference>
<keyword evidence="5" id="KW-0143">Chaperone</keyword>
<dbReference type="PROSITE" id="PS51188">
    <property type="entry name" value="ZF_CR"/>
    <property type="match status" value="1"/>
</dbReference>
<proteinExistence type="inferred from homology"/>
<keyword evidence="2" id="KW-0677">Repeat</keyword>
<evidence type="ECO:0000256" key="2">
    <source>
        <dbReference type="ARBA" id="ARBA00022737"/>
    </source>
</evidence>
<evidence type="ECO:0000256" key="6">
    <source>
        <dbReference type="PROSITE-ProRule" id="PRU00546"/>
    </source>
</evidence>
<dbReference type="Proteomes" id="UP000886885">
    <property type="component" value="Chromosome 1D"/>
</dbReference>
<feature type="zinc finger region" description="CR-type" evidence="6">
    <location>
        <begin position="218"/>
        <end position="296"/>
    </location>
</feature>
<dbReference type="EMBL" id="JAAWWB010000002">
    <property type="protein sequence ID" value="KAG6789543.1"/>
    <property type="molecule type" value="Genomic_DNA"/>
</dbReference>
<dbReference type="InterPro" id="IPR001623">
    <property type="entry name" value="DnaJ_domain"/>
</dbReference>
<dbReference type="Pfam" id="PF00226">
    <property type="entry name" value="DnaJ"/>
    <property type="match status" value="1"/>
</dbReference>
<dbReference type="GO" id="GO:0005524">
    <property type="term" value="F:ATP binding"/>
    <property type="evidence" value="ECO:0007669"/>
    <property type="project" value="InterPro"/>
</dbReference>
<dbReference type="PANTHER" id="PTHR43096">
    <property type="entry name" value="DNAJ HOMOLOG 1, MITOCHONDRIAL-RELATED"/>
    <property type="match status" value="1"/>
</dbReference>
<sequence>MVRSHGARLVGWLARPSLSVNPFQESANSVHKSVLNESYRRLSTTTGACNPVRFIGNYSPKNVNQTNWLQLGALNAKFGATRLIHGSVHMSRDYYDVLGVSKNASASDIKKAYYGVCTLAKKLHPDTNKDDSEAEKKFQEVSKAYEVLKDDQKRGQYDQLGHNAFENQDNYQPGGPGFESPFGDFRMEDIFSNVFRQNVAGQDVKVSVELSFMEAVQGCTKTITFQTDVPCETCGGEGVPPGVKPQMCKRCKGRGMISMQKGFFSFQQTCDQCGGTGQTFSSFCRSCHGHTVVRGSKTISLNIPTGVDDNETMKIHKSGGADPEKNQPGDLYVTIKVREDPVFRREGSNIHVDAVLGITQAMLGGTIQVPTLTGDVVLKVRPGTQPGQKVVLKNKGMFLIPSCVRSATLLLSDEVRISLYFLTGIKARGSYSFGDEFVHFNVSIPLNLTPRQRELIEEFAKEEHGEYKKRAVGASG</sequence>
<dbReference type="PANTHER" id="PTHR43096:SF52">
    <property type="entry name" value="DNAJ HOMOLOG 1, MITOCHONDRIAL-RELATED"/>
    <property type="match status" value="1"/>
</dbReference>
<evidence type="ECO:0000259" key="8">
    <source>
        <dbReference type="PROSITE" id="PS51188"/>
    </source>
</evidence>
<keyword evidence="4 6" id="KW-0862">Zinc</keyword>
<evidence type="ECO:0000313" key="10">
    <source>
        <dbReference type="Proteomes" id="UP000886885"/>
    </source>
</evidence>
<dbReference type="OrthoDB" id="10256793at2759"/>
<dbReference type="InterPro" id="IPR012724">
    <property type="entry name" value="DnaJ"/>
</dbReference>
<evidence type="ECO:0000313" key="9">
    <source>
        <dbReference type="EMBL" id="KAG6789543.1"/>
    </source>
</evidence>
<reference evidence="9" key="1">
    <citation type="journal article" date="2020" name="bioRxiv">
        <title>Hybrid origin of Populus tomentosa Carr. identified through genome sequencing and phylogenomic analysis.</title>
        <authorList>
            <person name="An X."/>
            <person name="Gao K."/>
            <person name="Chen Z."/>
            <person name="Li J."/>
            <person name="Yang X."/>
            <person name="Yang X."/>
            <person name="Zhou J."/>
            <person name="Guo T."/>
            <person name="Zhao T."/>
            <person name="Huang S."/>
            <person name="Miao D."/>
            <person name="Khan W.U."/>
            <person name="Rao P."/>
            <person name="Ye M."/>
            <person name="Lei B."/>
            <person name="Liao W."/>
            <person name="Wang J."/>
            <person name="Ji L."/>
            <person name="Li Y."/>
            <person name="Guo B."/>
            <person name="Mustafa N.S."/>
            <person name="Li S."/>
            <person name="Yun Q."/>
            <person name="Keller S.R."/>
            <person name="Mao J."/>
            <person name="Zhang R."/>
            <person name="Strauss S.H."/>
        </authorList>
    </citation>
    <scope>NUCLEOTIDE SEQUENCE</scope>
    <source>
        <strain evidence="9">GM15</strain>
        <tissue evidence="9">Leaf</tissue>
    </source>
</reference>
<dbReference type="GO" id="GO:0009408">
    <property type="term" value="P:response to heat"/>
    <property type="evidence" value="ECO:0007669"/>
    <property type="project" value="InterPro"/>
</dbReference>
<dbReference type="PROSITE" id="PS00636">
    <property type="entry name" value="DNAJ_1"/>
    <property type="match status" value="1"/>
</dbReference>
<evidence type="ECO:0000259" key="7">
    <source>
        <dbReference type="PROSITE" id="PS50076"/>
    </source>
</evidence>
<dbReference type="Pfam" id="PF00684">
    <property type="entry name" value="DnaJ_CXXCXGXG"/>
    <property type="match status" value="1"/>
</dbReference>
<evidence type="ECO:0000256" key="4">
    <source>
        <dbReference type="ARBA" id="ARBA00022833"/>
    </source>
</evidence>
<accession>A0A8X8ASA3</accession>
<dbReference type="CDD" id="cd10747">
    <property type="entry name" value="DnaJ_C"/>
    <property type="match status" value="1"/>
</dbReference>
<name>A0A8X8ASA3_POPTO</name>
<dbReference type="InterPro" id="IPR002939">
    <property type="entry name" value="DnaJ_C"/>
</dbReference>
<keyword evidence="10" id="KW-1185">Reference proteome</keyword>
<organism evidence="9 10">
    <name type="scientific">Populus tomentosa</name>
    <name type="common">Chinese white poplar</name>
    <dbReference type="NCBI Taxonomy" id="118781"/>
    <lineage>
        <taxon>Eukaryota</taxon>
        <taxon>Viridiplantae</taxon>
        <taxon>Streptophyta</taxon>
        <taxon>Embryophyta</taxon>
        <taxon>Tracheophyta</taxon>
        <taxon>Spermatophyta</taxon>
        <taxon>Magnoliopsida</taxon>
        <taxon>eudicotyledons</taxon>
        <taxon>Gunneridae</taxon>
        <taxon>Pentapetalae</taxon>
        <taxon>rosids</taxon>
        <taxon>fabids</taxon>
        <taxon>Malpighiales</taxon>
        <taxon>Salicaceae</taxon>
        <taxon>Saliceae</taxon>
        <taxon>Populus</taxon>
    </lineage>
</organism>
<dbReference type="GO" id="GO:0005737">
    <property type="term" value="C:cytoplasm"/>
    <property type="evidence" value="ECO:0007669"/>
    <property type="project" value="TreeGrafter"/>
</dbReference>
<evidence type="ECO:0000256" key="5">
    <source>
        <dbReference type="ARBA" id="ARBA00023186"/>
    </source>
</evidence>
<dbReference type="GO" id="GO:0031072">
    <property type="term" value="F:heat shock protein binding"/>
    <property type="evidence" value="ECO:0007669"/>
    <property type="project" value="InterPro"/>
</dbReference>
<protein>
    <submittedName>
        <fullName evidence="9">Uncharacterized protein</fullName>
    </submittedName>
</protein>
<dbReference type="AlphaFoldDB" id="A0A8X8ASA3"/>
<dbReference type="InterPro" id="IPR018253">
    <property type="entry name" value="DnaJ_domain_CS"/>
</dbReference>
<dbReference type="GO" id="GO:0008270">
    <property type="term" value="F:zinc ion binding"/>
    <property type="evidence" value="ECO:0007669"/>
    <property type="project" value="UniProtKB-KW"/>
</dbReference>
<comment type="caution">
    <text evidence="9">The sequence shown here is derived from an EMBL/GenBank/DDBJ whole genome shotgun (WGS) entry which is preliminary data.</text>
</comment>
<dbReference type="Pfam" id="PF01556">
    <property type="entry name" value="DnaJ_C"/>
    <property type="match status" value="1"/>
</dbReference>